<dbReference type="GO" id="GO:0008880">
    <property type="term" value="F:glucuronate isomerase activity"/>
    <property type="evidence" value="ECO:0007669"/>
    <property type="project" value="UniProtKB-UniRule"/>
</dbReference>
<dbReference type="Gene3D" id="3.20.20.140">
    <property type="entry name" value="Metal-dependent hydrolases"/>
    <property type="match status" value="1"/>
</dbReference>
<organism evidence="8 9">
    <name type="scientific">Parageobacillus caldoxylosilyticus NBRC 107762</name>
    <dbReference type="NCBI Taxonomy" id="1220594"/>
    <lineage>
        <taxon>Bacteria</taxon>
        <taxon>Bacillati</taxon>
        <taxon>Bacillota</taxon>
        <taxon>Bacilli</taxon>
        <taxon>Bacillales</taxon>
        <taxon>Anoxybacillaceae</taxon>
        <taxon>Saccharococcus</taxon>
    </lineage>
</organism>
<evidence type="ECO:0000256" key="3">
    <source>
        <dbReference type="ARBA" id="ARBA00008397"/>
    </source>
</evidence>
<keyword evidence="9" id="KW-1185">Reference proteome</keyword>
<dbReference type="Pfam" id="PF02614">
    <property type="entry name" value="UxaC"/>
    <property type="match status" value="1"/>
</dbReference>
<comment type="catalytic activity">
    <reaction evidence="7">
        <text>aldehydo-D-galacturonate = keto-D-tagaturonate</text>
        <dbReference type="Rhea" id="RHEA:27702"/>
        <dbReference type="ChEBI" id="CHEBI:12952"/>
        <dbReference type="ChEBI" id="CHEBI:17886"/>
    </reaction>
</comment>
<dbReference type="EC" id="5.3.1.12" evidence="4 7"/>
<dbReference type="InterPro" id="IPR003766">
    <property type="entry name" value="Uronate_isomerase"/>
</dbReference>
<proteinExistence type="inferred from homology"/>
<comment type="pathway">
    <text evidence="2 7">Carbohydrate metabolism; pentose and glucuronate interconversion.</text>
</comment>
<keyword evidence="6 7" id="KW-0413">Isomerase</keyword>
<dbReference type="InterPro" id="IPR032466">
    <property type="entry name" value="Metal_Hydrolase"/>
</dbReference>
<dbReference type="SUPFAM" id="SSF51556">
    <property type="entry name" value="Metallo-dependent hydrolases"/>
    <property type="match status" value="1"/>
</dbReference>
<dbReference type="EMBL" id="BAWO01000030">
    <property type="protein sequence ID" value="GAJ39948.1"/>
    <property type="molecule type" value="Genomic_DNA"/>
</dbReference>
<evidence type="ECO:0000256" key="4">
    <source>
        <dbReference type="ARBA" id="ARBA00012546"/>
    </source>
</evidence>
<comment type="caution">
    <text evidence="8">The sequence shown here is derived from an EMBL/GenBank/DDBJ whole genome shotgun (WGS) entry which is preliminary data.</text>
</comment>
<comment type="catalytic activity">
    <reaction evidence="1 7">
        <text>D-glucuronate = D-fructuronate</text>
        <dbReference type="Rhea" id="RHEA:13049"/>
        <dbReference type="ChEBI" id="CHEBI:58720"/>
        <dbReference type="ChEBI" id="CHEBI:59863"/>
        <dbReference type="EC" id="5.3.1.12"/>
    </reaction>
</comment>
<dbReference type="AlphaFoldDB" id="A0A023DFF9"/>
<dbReference type="GO" id="GO:0019698">
    <property type="term" value="P:D-galacturonate catabolic process"/>
    <property type="evidence" value="ECO:0007669"/>
    <property type="project" value="TreeGrafter"/>
</dbReference>
<sequence length="467" mass="54834">MQTFIHEDFLLKNKSAKILYHEYAKHMPIIDYHCHLSPREIAEDKRFKNLTELWLDGDHYKWRAMRMLGIEEKYITGDASDYEKFEAWAKAVPYCIGNPLYHWTHLELKRYFHMDTILNEKTCREIWNHCNEILQQEDFSARSIISKSNVEMIGTTDDPLDSLEYHKVIQSNQDIKTKVLPTFRPDPLLEINHHSFSKYIGELGKITNIEITNYEQMLEAIRNRVNYFHEMGCRISDHGLEYMPYEESDLKEVSAIFQKRKDGFIVTKAEEDKYKTFTLRFLGQLYHSLDWAMQLHIGSIRNTNTRKFQQLGANTGYDSINDFILAKPLNSFLNALEKENKLPKIIIYTLNPAYNYVIASTVGNFQGEGIKGKIQFGAAWWFNDHKDGILSHMKDLANVGLLSSFIGMLTDSRSFLSYVRHEYFRRILCNLIGTWVENGEVPPDYPFLGKIVQDICYFNAKNYFNIR</sequence>
<dbReference type="PANTHER" id="PTHR30068:SF4">
    <property type="entry name" value="URONATE ISOMERASE"/>
    <property type="match status" value="1"/>
</dbReference>
<dbReference type="Proteomes" id="UP000023561">
    <property type="component" value="Unassembled WGS sequence"/>
</dbReference>
<dbReference type="UniPathway" id="UPA00246"/>
<evidence type="ECO:0000313" key="8">
    <source>
        <dbReference type="EMBL" id="GAJ39948.1"/>
    </source>
</evidence>
<comment type="similarity">
    <text evidence="3 7">Belongs to the metallo-dependent hydrolases superfamily. Uronate isomerase family.</text>
</comment>
<accession>A0A023DFF9</accession>
<evidence type="ECO:0000256" key="5">
    <source>
        <dbReference type="ARBA" id="ARBA00020555"/>
    </source>
</evidence>
<evidence type="ECO:0000256" key="7">
    <source>
        <dbReference type="HAMAP-Rule" id="MF_00675"/>
    </source>
</evidence>
<dbReference type="GO" id="GO:0042840">
    <property type="term" value="P:D-glucuronate catabolic process"/>
    <property type="evidence" value="ECO:0007669"/>
    <property type="project" value="TreeGrafter"/>
</dbReference>
<evidence type="ECO:0000313" key="9">
    <source>
        <dbReference type="Proteomes" id="UP000023561"/>
    </source>
</evidence>
<dbReference type="HAMAP" id="MF_00675">
    <property type="entry name" value="UxaC"/>
    <property type="match status" value="1"/>
</dbReference>
<evidence type="ECO:0000256" key="6">
    <source>
        <dbReference type="ARBA" id="ARBA00023235"/>
    </source>
</evidence>
<gene>
    <name evidence="7 8" type="primary">uxaC</name>
    <name evidence="8" type="ORF">GCA01S_030_00290</name>
</gene>
<dbReference type="Gene3D" id="1.10.2020.10">
    <property type="entry name" value="uronate isomerase, domain 2, chain A"/>
    <property type="match status" value="1"/>
</dbReference>
<dbReference type="RefSeq" id="WP_017434263.1">
    <property type="nucleotide sequence ID" value="NZ_BAWO01000030.1"/>
</dbReference>
<dbReference type="PANTHER" id="PTHR30068">
    <property type="entry name" value="URONATE ISOMERASE"/>
    <property type="match status" value="1"/>
</dbReference>
<dbReference type="OrthoDB" id="9766564at2"/>
<dbReference type="NCBIfam" id="NF002794">
    <property type="entry name" value="PRK02925.1"/>
    <property type="match status" value="1"/>
</dbReference>
<reference evidence="8 9" key="1">
    <citation type="submission" date="2014-04" db="EMBL/GenBank/DDBJ databases">
        <title>Whole genome shotgun sequence of Geobacillus caldoxylosilyticus NBRC 107762.</title>
        <authorList>
            <person name="Hosoyama A."/>
            <person name="Hosoyama Y."/>
            <person name="Katano-Makiyama Y."/>
            <person name="Tsuchikane K."/>
            <person name="Ohji S."/>
            <person name="Ichikawa N."/>
            <person name="Yamazoe A."/>
            <person name="Fujita N."/>
        </authorList>
    </citation>
    <scope>NUCLEOTIDE SEQUENCE [LARGE SCALE GENOMIC DNA]</scope>
    <source>
        <strain evidence="8 9">NBRC 107762</strain>
    </source>
</reference>
<protein>
    <recommendedName>
        <fullName evidence="5 7">Uronate isomerase</fullName>
        <ecNumber evidence="4 7">5.3.1.12</ecNumber>
    </recommendedName>
    <alternativeName>
        <fullName evidence="7">Glucuronate isomerase</fullName>
    </alternativeName>
    <alternativeName>
        <fullName evidence="7">Uronic isomerase</fullName>
    </alternativeName>
</protein>
<name>A0A023DFF9_9BACL</name>
<evidence type="ECO:0000256" key="1">
    <source>
        <dbReference type="ARBA" id="ARBA00001165"/>
    </source>
</evidence>
<evidence type="ECO:0000256" key="2">
    <source>
        <dbReference type="ARBA" id="ARBA00004892"/>
    </source>
</evidence>